<feature type="domain" description="NIPSNAP" evidence="1">
    <location>
        <begin position="6"/>
        <end position="74"/>
    </location>
</feature>
<dbReference type="OrthoDB" id="9816289at2"/>
<protein>
    <submittedName>
        <fullName evidence="2">NIPSNAP protein</fullName>
    </submittedName>
</protein>
<dbReference type="Pfam" id="PF07978">
    <property type="entry name" value="NIPSNAP"/>
    <property type="match status" value="1"/>
</dbReference>
<evidence type="ECO:0000259" key="1">
    <source>
        <dbReference type="Pfam" id="PF07978"/>
    </source>
</evidence>
<dbReference type="AlphaFoldDB" id="A0A1H9TWD7"/>
<evidence type="ECO:0000313" key="2">
    <source>
        <dbReference type="EMBL" id="SES01227.1"/>
    </source>
</evidence>
<dbReference type="SUPFAM" id="SSF54909">
    <property type="entry name" value="Dimeric alpha+beta barrel"/>
    <property type="match status" value="1"/>
</dbReference>
<proteinExistence type="predicted"/>
<gene>
    <name evidence="2" type="ORF">SAMN04487944_11512</name>
</gene>
<keyword evidence="3" id="KW-1185">Reference proteome</keyword>
<evidence type="ECO:0000313" key="3">
    <source>
        <dbReference type="Proteomes" id="UP000199687"/>
    </source>
</evidence>
<reference evidence="2 3" key="1">
    <citation type="submission" date="2016-10" db="EMBL/GenBank/DDBJ databases">
        <authorList>
            <person name="de Groot N.N."/>
        </authorList>
    </citation>
    <scope>NUCLEOTIDE SEQUENCE [LARGE SCALE GENOMIC DNA]</scope>
    <source>
        <strain evidence="2 3">CGMCC 1.7727</strain>
    </source>
</reference>
<name>A0A1H9TWD7_9BACI</name>
<dbReference type="EMBL" id="FOGL01000015">
    <property type="protein sequence ID" value="SES01227.1"/>
    <property type="molecule type" value="Genomic_DNA"/>
</dbReference>
<dbReference type="RefSeq" id="WP_089742171.1">
    <property type="nucleotide sequence ID" value="NZ_FOGL01000015.1"/>
</dbReference>
<dbReference type="Proteomes" id="UP000199687">
    <property type="component" value="Unassembled WGS sequence"/>
</dbReference>
<dbReference type="Gene3D" id="3.30.70.100">
    <property type="match status" value="1"/>
</dbReference>
<dbReference type="InterPro" id="IPR011008">
    <property type="entry name" value="Dimeric_a/b-barrel"/>
</dbReference>
<accession>A0A1H9TWD7</accession>
<organism evidence="2 3">
    <name type="scientific">Gracilibacillus ureilyticus</name>
    <dbReference type="NCBI Taxonomy" id="531814"/>
    <lineage>
        <taxon>Bacteria</taxon>
        <taxon>Bacillati</taxon>
        <taxon>Bacillota</taxon>
        <taxon>Bacilli</taxon>
        <taxon>Bacillales</taxon>
        <taxon>Bacillaceae</taxon>
        <taxon>Gracilibacillus</taxon>
    </lineage>
</organism>
<dbReference type="InterPro" id="IPR012577">
    <property type="entry name" value="NIPSNAP"/>
</dbReference>
<dbReference type="STRING" id="531814.SAMN04487944_11512"/>
<sequence>MIYRRKTYKILPERLNEFNQFFHTYLYPNQKSHGVKLIGRWVNENKDEITALWEYQDRRQYEEIENRIKKTELHLKAKQRRKELGELYLESKQDFLTSTIF</sequence>